<feature type="transmembrane region" description="Helical" evidence="1">
    <location>
        <begin position="139"/>
        <end position="160"/>
    </location>
</feature>
<proteinExistence type="predicted"/>
<feature type="transmembrane region" description="Helical" evidence="1">
    <location>
        <begin position="85"/>
        <end position="109"/>
    </location>
</feature>
<dbReference type="EMBL" id="JACXIZ010000047">
    <property type="protein sequence ID" value="MBD2847898.1"/>
    <property type="molecule type" value="Genomic_DNA"/>
</dbReference>
<keyword evidence="3" id="KW-1185">Reference proteome</keyword>
<organism evidence="2 3">
    <name type="scientific">Paenibacillus sabuli</name>
    <dbReference type="NCBI Taxonomy" id="2772509"/>
    <lineage>
        <taxon>Bacteria</taxon>
        <taxon>Bacillati</taxon>
        <taxon>Bacillota</taxon>
        <taxon>Bacilli</taxon>
        <taxon>Bacillales</taxon>
        <taxon>Paenibacillaceae</taxon>
        <taxon>Paenibacillus</taxon>
    </lineage>
</organism>
<dbReference type="PANTHER" id="PTHR37814">
    <property type="entry name" value="CONSERVED MEMBRANE PROTEIN"/>
    <property type="match status" value="1"/>
</dbReference>
<keyword evidence="1" id="KW-0472">Membrane</keyword>
<feature type="transmembrane region" description="Helical" evidence="1">
    <location>
        <begin position="180"/>
        <end position="204"/>
    </location>
</feature>
<feature type="transmembrane region" description="Helical" evidence="1">
    <location>
        <begin position="298"/>
        <end position="315"/>
    </location>
</feature>
<dbReference type="InterPro" id="IPR038728">
    <property type="entry name" value="YkvI-like"/>
</dbReference>
<gene>
    <name evidence="2" type="ORF">IDH44_22105</name>
</gene>
<comment type="caution">
    <text evidence="2">The sequence shown here is derived from an EMBL/GenBank/DDBJ whole genome shotgun (WGS) entry which is preliminary data.</text>
</comment>
<feature type="transmembrane region" description="Helical" evidence="1">
    <location>
        <begin position="36"/>
        <end position="56"/>
    </location>
</feature>
<feature type="transmembrane region" description="Helical" evidence="1">
    <location>
        <begin position="115"/>
        <end position="132"/>
    </location>
</feature>
<evidence type="ECO:0008006" key="4">
    <source>
        <dbReference type="Google" id="ProtNLM"/>
    </source>
</evidence>
<evidence type="ECO:0000313" key="3">
    <source>
        <dbReference type="Proteomes" id="UP000621560"/>
    </source>
</evidence>
<protein>
    <recommendedName>
        <fullName evidence="4">Membrane protein YkvI</fullName>
    </recommendedName>
</protein>
<sequence length="349" mass="38145">MRRLGLALQIALTYIGTIVGAGFASGREILQFFTRFGAVAALTIVLAAALFAWLGAKMMLLAREIGAQSYEDLNMALFGPRFGKLVSYFMMLVLLGVTGVMLAGAGSVFSEHLNASYQLGLAVTLLACFLLLRKGMHAILLVNTVVVPIMLLFTLLVMWHTTRAPGADRWLELTNDYSPWTLWLSPLLYTAFNLTLAQAVLVPLGARIQDRGAIRLGALLGGIGIGFMLLVGHIALSANMPGISQFAIPMGGIARQLGMVAQWIYIFLIYSEIFTTLIADVYGLSLQVRSRFNWPRDLLILAILGVSFLLSQIGFGTLLSTLYPIFGFVSLGWLALMIRRSARSRHRTP</sequence>
<reference evidence="2" key="1">
    <citation type="submission" date="2020-09" db="EMBL/GenBank/DDBJ databases">
        <title>A novel bacterium of genus Paenibacillus, isolated from South China Sea.</title>
        <authorList>
            <person name="Huang H."/>
            <person name="Mo K."/>
            <person name="Hu Y."/>
        </authorList>
    </citation>
    <scope>NUCLEOTIDE SEQUENCE</scope>
    <source>
        <strain evidence="2">IB182496</strain>
    </source>
</reference>
<keyword evidence="1" id="KW-1133">Transmembrane helix</keyword>
<feature type="transmembrane region" description="Helical" evidence="1">
    <location>
        <begin position="216"/>
        <end position="236"/>
    </location>
</feature>
<keyword evidence="1" id="KW-0812">Transmembrane</keyword>
<dbReference type="Proteomes" id="UP000621560">
    <property type="component" value="Unassembled WGS sequence"/>
</dbReference>
<dbReference type="PANTHER" id="PTHR37814:SF1">
    <property type="entry name" value="MEMBRANE PROTEIN"/>
    <property type="match status" value="1"/>
</dbReference>
<feature type="transmembrane region" description="Helical" evidence="1">
    <location>
        <begin position="263"/>
        <end position="286"/>
    </location>
</feature>
<dbReference type="AlphaFoldDB" id="A0A927BYZ8"/>
<feature type="transmembrane region" description="Helical" evidence="1">
    <location>
        <begin position="321"/>
        <end position="338"/>
    </location>
</feature>
<evidence type="ECO:0000256" key="1">
    <source>
        <dbReference type="SAM" id="Phobius"/>
    </source>
</evidence>
<dbReference type="RefSeq" id="WP_190921003.1">
    <property type="nucleotide sequence ID" value="NZ_JACXIZ010000047.1"/>
</dbReference>
<name>A0A927BYZ8_9BACL</name>
<accession>A0A927BYZ8</accession>
<evidence type="ECO:0000313" key="2">
    <source>
        <dbReference type="EMBL" id="MBD2847898.1"/>
    </source>
</evidence>